<keyword evidence="7" id="KW-0479">Metal-binding</keyword>
<dbReference type="CDD" id="cd00502">
    <property type="entry name" value="DHQase_I"/>
    <property type="match status" value="1"/>
</dbReference>
<evidence type="ECO:0000256" key="7">
    <source>
        <dbReference type="ARBA" id="ARBA00022723"/>
    </source>
</evidence>
<dbReference type="GO" id="GO:0009073">
    <property type="term" value="P:aromatic amino acid family biosynthetic process"/>
    <property type="evidence" value="ECO:0007669"/>
    <property type="project" value="UniProtKB-KW"/>
</dbReference>
<dbReference type="Gene3D" id="3.20.20.70">
    <property type="entry name" value="Aldolase class I"/>
    <property type="match status" value="1"/>
</dbReference>
<evidence type="ECO:0000256" key="12">
    <source>
        <dbReference type="ARBA" id="ARBA00023239"/>
    </source>
</evidence>
<comment type="caution">
    <text evidence="15">The sequence shown here is derived from an EMBL/GenBank/DDBJ whole genome shotgun (WGS) entry which is preliminary data.</text>
</comment>
<evidence type="ECO:0000256" key="6">
    <source>
        <dbReference type="ARBA" id="ARBA00022605"/>
    </source>
</evidence>
<dbReference type="GO" id="GO:0005737">
    <property type="term" value="C:cytoplasm"/>
    <property type="evidence" value="ECO:0007669"/>
    <property type="project" value="InterPro"/>
</dbReference>
<protein>
    <recommendedName>
        <fullName evidence="5">3-dehydroquinate synthase</fullName>
        <ecNumber evidence="5">4.2.3.4</ecNumber>
    </recommendedName>
</protein>
<reference evidence="15 16" key="1">
    <citation type="submission" date="2016-07" db="EMBL/GenBank/DDBJ databases">
        <title>Pervasive Adenine N6-methylation of Active Genes in Fungi.</title>
        <authorList>
            <consortium name="DOE Joint Genome Institute"/>
            <person name="Mondo S.J."/>
            <person name="Dannebaum R.O."/>
            <person name="Kuo R.C."/>
            <person name="Labutti K."/>
            <person name="Haridas S."/>
            <person name="Kuo A."/>
            <person name="Salamov A."/>
            <person name="Ahrendt S.R."/>
            <person name="Lipzen A."/>
            <person name="Sullivan W."/>
            <person name="Andreopoulos W.B."/>
            <person name="Clum A."/>
            <person name="Lindquist E."/>
            <person name="Daum C."/>
            <person name="Ramamoorthy G.K."/>
            <person name="Gryganskyi A."/>
            <person name="Culley D."/>
            <person name="Magnuson J.K."/>
            <person name="James T.Y."/>
            <person name="O'Malley M.A."/>
            <person name="Stajich J.E."/>
            <person name="Spatafora J.W."/>
            <person name="Visel A."/>
            <person name="Grigoriev I.V."/>
        </authorList>
    </citation>
    <scope>NUCLEOTIDE SEQUENCE [LARGE SCALE GENOMIC DNA]</scope>
    <source>
        <strain evidence="15 16">NRRL 2496</strain>
    </source>
</reference>
<dbReference type="Pfam" id="PF01487">
    <property type="entry name" value="DHquinase_I"/>
    <property type="match status" value="1"/>
</dbReference>
<dbReference type="OMA" id="WGHRWGC"/>
<dbReference type="InterPro" id="IPR056179">
    <property type="entry name" value="DHQS_C"/>
</dbReference>
<dbReference type="InterPro" id="IPR030960">
    <property type="entry name" value="DHQS/DOIS_N"/>
</dbReference>
<dbReference type="SUPFAM" id="SSF51569">
    <property type="entry name" value="Aldolase"/>
    <property type="match status" value="1"/>
</dbReference>
<evidence type="ECO:0000256" key="8">
    <source>
        <dbReference type="ARBA" id="ARBA00022741"/>
    </source>
</evidence>
<keyword evidence="12" id="KW-0456">Lyase</keyword>
<evidence type="ECO:0000259" key="13">
    <source>
        <dbReference type="Pfam" id="PF01761"/>
    </source>
</evidence>
<dbReference type="InterPro" id="IPR013785">
    <property type="entry name" value="Aldolase_TIM"/>
</dbReference>
<dbReference type="PANTHER" id="PTHR43622:SF7">
    <property type="entry name" value="3-DEHYDROQUINATE SYNTHASE, CHLOROPLASTIC"/>
    <property type="match status" value="1"/>
</dbReference>
<evidence type="ECO:0000259" key="14">
    <source>
        <dbReference type="Pfam" id="PF24621"/>
    </source>
</evidence>
<keyword evidence="9" id="KW-0862">Zinc</keyword>
<dbReference type="EMBL" id="MCGN01000011">
    <property type="protein sequence ID" value="ORY91062.1"/>
    <property type="molecule type" value="Genomic_DNA"/>
</dbReference>
<dbReference type="GO" id="GO:0046872">
    <property type="term" value="F:metal ion binding"/>
    <property type="evidence" value="ECO:0007669"/>
    <property type="project" value="UniProtKB-KW"/>
</dbReference>
<proteinExistence type="predicted"/>
<keyword evidence="10" id="KW-0520">NAD</keyword>
<dbReference type="CDD" id="cd08195">
    <property type="entry name" value="DHQS"/>
    <property type="match status" value="1"/>
</dbReference>
<dbReference type="EC" id="4.2.3.4" evidence="5"/>
<comment type="cofactor">
    <cofactor evidence="3">
        <name>Zn(2+)</name>
        <dbReference type="ChEBI" id="CHEBI:29105"/>
    </cofactor>
</comment>
<evidence type="ECO:0000256" key="4">
    <source>
        <dbReference type="ARBA" id="ARBA00004661"/>
    </source>
</evidence>
<dbReference type="InterPro" id="IPR016037">
    <property type="entry name" value="DHQ_synth_AroB"/>
</dbReference>
<dbReference type="SUPFAM" id="SSF56796">
    <property type="entry name" value="Dehydroquinate synthase-like"/>
    <property type="match status" value="1"/>
</dbReference>
<dbReference type="InParanoid" id="A0A1X2H120"/>
<feature type="domain" description="3-dehydroquinate synthase N-terminal" evidence="13">
    <location>
        <begin position="69"/>
        <end position="180"/>
    </location>
</feature>
<feature type="domain" description="3-dehydroquinate synthase C-terminal" evidence="14">
    <location>
        <begin position="182"/>
        <end position="332"/>
    </location>
</feature>
<evidence type="ECO:0000256" key="2">
    <source>
        <dbReference type="ARBA" id="ARBA00001911"/>
    </source>
</evidence>
<evidence type="ECO:0000313" key="15">
    <source>
        <dbReference type="EMBL" id="ORY91062.1"/>
    </source>
</evidence>
<keyword evidence="6" id="KW-0028">Amino-acid biosynthesis</keyword>
<dbReference type="Gene3D" id="3.40.50.1970">
    <property type="match status" value="1"/>
</dbReference>
<dbReference type="GO" id="GO:0003855">
    <property type="term" value="F:3-dehydroquinate dehydratase activity"/>
    <property type="evidence" value="ECO:0007669"/>
    <property type="project" value="InterPro"/>
</dbReference>
<organism evidence="15 16">
    <name type="scientific">Syncephalastrum racemosum</name>
    <name type="common">Filamentous fungus</name>
    <dbReference type="NCBI Taxonomy" id="13706"/>
    <lineage>
        <taxon>Eukaryota</taxon>
        <taxon>Fungi</taxon>
        <taxon>Fungi incertae sedis</taxon>
        <taxon>Mucoromycota</taxon>
        <taxon>Mucoromycotina</taxon>
        <taxon>Mucoromycetes</taxon>
        <taxon>Mucorales</taxon>
        <taxon>Syncephalastraceae</taxon>
        <taxon>Syncephalastrum</taxon>
    </lineage>
</organism>
<evidence type="ECO:0000256" key="5">
    <source>
        <dbReference type="ARBA" id="ARBA00013031"/>
    </source>
</evidence>
<dbReference type="NCBIfam" id="TIGR01357">
    <property type="entry name" value="aroB"/>
    <property type="match status" value="1"/>
</dbReference>
<evidence type="ECO:0000313" key="16">
    <source>
        <dbReference type="Proteomes" id="UP000242180"/>
    </source>
</evidence>
<sequence>MPPLVTLPVLNRPNVIHFGYQMADHIVQDITNNIQVSTYVLITDTHLHTHAAPLLAGLQAKQKRTLVRVLSPGEASKSRHVKAQLEDYLLESQCTRDTCLLALGGGVVGDLVGFVASTFMRGVPFVQIPTTLLAMVDSSIGGKTAIDTQHGKNLIGVFWQPMRIYMDIHTLSTLPPREFANGMAEVIKTAAIWSLADFERLEQQGKGALQDPQARGLLEEAILAAVKVKAEVVNADEREGGLRGLLNFGHSVGHALEALVGPAHGWLHGECVSLGMLLETEIACAMGHARKDAVDRLRRCLALYNLPTDPRLLADWVTVADIMRVMRVDKKNQGNQKKIVILAKIGETLERSATPVDDDVIRSVLEAYYRDSVLTKDSDRVQLQQPREAEQESCKIIVCAAPSVKEWVLKSLVPASTMTLIIALQQEEAEKMILQDDGRQCGNWCIVNFTDQPGSTSLDARARWYECVVKLDEPNAIQAGLAFLAMVARPAHLASQNPSFFVTPTVEDYKEQPPYLVSQWMEGADAVEFRVDLLGIPEGKSWIETAGDQLAILRHRLPSLDMPIIFTTRTIPQAGRFPAESADAYRALLAWGHRWHCAYVDIEFTALTDPILDEIMSVNRACFPDVKTIGSFHDLKGWSSTTMMAARRRASTFNLDVLKLVGTAHSMADNRALENFRAQVDASGSEPVILINMGELGALTRVANRFLTPATHPTLPTVAAPGQLSIHDLKRLRSELKLK</sequence>
<evidence type="ECO:0000256" key="11">
    <source>
        <dbReference type="ARBA" id="ARBA00023141"/>
    </source>
</evidence>
<dbReference type="Pfam" id="PF24621">
    <property type="entry name" value="DHQS_C"/>
    <property type="match status" value="1"/>
</dbReference>
<keyword evidence="16" id="KW-1185">Reference proteome</keyword>
<comment type="cofactor">
    <cofactor evidence="2">
        <name>NAD(+)</name>
        <dbReference type="ChEBI" id="CHEBI:57540"/>
    </cofactor>
</comment>
<evidence type="ECO:0000256" key="9">
    <source>
        <dbReference type="ARBA" id="ARBA00022833"/>
    </source>
</evidence>
<evidence type="ECO:0000256" key="10">
    <source>
        <dbReference type="ARBA" id="ARBA00023027"/>
    </source>
</evidence>
<keyword evidence="11" id="KW-0057">Aromatic amino acid biosynthesis</keyword>
<gene>
    <name evidence="15" type="ORF">BCR43DRAFT_463752</name>
</gene>
<dbReference type="Pfam" id="PF01761">
    <property type="entry name" value="DHQ_synthase"/>
    <property type="match status" value="1"/>
</dbReference>
<name>A0A1X2H120_SYNRA</name>
<dbReference type="FunFam" id="3.40.50.1970:FF:000007">
    <property type="entry name" value="Pentafunctional AROM polypeptide"/>
    <property type="match status" value="1"/>
</dbReference>
<dbReference type="GO" id="GO:0008652">
    <property type="term" value="P:amino acid biosynthetic process"/>
    <property type="evidence" value="ECO:0007669"/>
    <property type="project" value="UniProtKB-KW"/>
</dbReference>
<dbReference type="OrthoDB" id="197068at2759"/>
<comment type="pathway">
    <text evidence="4">Metabolic intermediate biosynthesis; chorismate biosynthesis; chorismate from D-erythrose 4-phosphate and phosphoenolpyruvate: step 2/7.</text>
</comment>
<evidence type="ECO:0000256" key="3">
    <source>
        <dbReference type="ARBA" id="ARBA00001947"/>
    </source>
</evidence>
<dbReference type="STRING" id="13706.A0A1X2H120"/>
<evidence type="ECO:0000256" key="1">
    <source>
        <dbReference type="ARBA" id="ARBA00001393"/>
    </source>
</evidence>
<dbReference type="GO" id="GO:0003856">
    <property type="term" value="F:3-dehydroquinate synthase activity"/>
    <property type="evidence" value="ECO:0007669"/>
    <property type="project" value="UniProtKB-EC"/>
</dbReference>
<accession>A0A1X2H120</accession>
<dbReference type="Gene3D" id="1.20.1090.10">
    <property type="entry name" value="Dehydroquinate synthase-like - alpha domain"/>
    <property type="match status" value="1"/>
</dbReference>
<dbReference type="PANTHER" id="PTHR43622">
    <property type="entry name" value="3-DEHYDROQUINATE SYNTHASE"/>
    <property type="match status" value="1"/>
</dbReference>
<dbReference type="AlphaFoldDB" id="A0A1X2H120"/>
<dbReference type="GO" id="GO:0000166">
    <property type="term" value="F:nucleotide binding"/>
    <property type="evidence" value="ECO:0007669"/>
    <property type="project" value="UniProtKB-KW"/>
</dbReference>
<dbReference type="Proteomes" id="UP000242180">
    <property type="component" value="Unassembled WGS sequence"/>
</dbReference>
<comment type="catalytic activity">
    <reaction evidence="1">
        <text>7-phospho-2-dehydro-3-deoxy-D-arabino-heptonate = 3-dehydroquinate + phosphate</text>
        <dbReference type="Rhea" id="RHEA:21968"/>
        <dbReference type="ChEBI" id="CHEBI:32364"/>
        <dbReference type="ChEBI" id="CHEBI:43474"/>
        <dbReference type="ChEBI" id="CHEBI:58394"/>
        <dbReference type="EC" id="4.2.3.4"/>
    </reaction>
</comment>
<dbReference type="NCBIfam" id="TIGR01093">
    <property type="entry name" value="aroD"/>
    <property type="match status" value="1"/>
</dbReference>
<keyword evidence="8" id="KW-0547">Nucleotide-binding</keyword>
<dbReference type="InterPro" id="IPR050071">
    <property type="entry name" value="Dehydroquinate_synthase"/>
</dbReference>
<dbReference type="InterPro" id="IPR001381">
    <property type="entry name" value="DHquinase_I"/>
</dbReference>